<feature type="binding site" evidence="4">
    <location>
        <position position="131"/>
    </location>
    <ligand>
        <name>substrate</name>
    </ligand>
</feature>
<organism evidence="7 8">
    <name type="scientific">Modicisalibacter zincidurans</name>
    <dbReference type="NCBI Taxonomy" id="1178777"/>
    <lineage>
        <taxon>Bacteria</taxon>
        <taxon>Pseudomonadati</taxon>
        <taxon>Pseudomonadota</taxon>
        <taxon>Gammaproteobacteria</taxon>
        <taxon>Oceanospirillales</taxon>
        <taxon>Halomonadaceae</taxon>
        <taxon>Modicisalibacter</taxon>
    </lineage>
</organism>
<evidence type="ECO:0000313" key="7">
    <source>
        <dbReference type="EMBL" id="GAA5175574.1"/>
    </source>
</evidence>
<feature type="binding site" evidence="4">
    <location>
        <position position="92"/>
    </location>
    <ligand>
        <name>substrate</name>
    </ligand>
</feature>
<feature type="domain" description="Lactate/malate dehydrogenase C-terminal" evidence="6">
    <location>
        <begin position="157"/>
        <end position="323"/>
    </location>
</feature>
<protein>
    <recommendedName>
        <fullName evidence="4">Malate dehydrogenase</fullName>
        <ecNumber evidence="4">1.1.1.37</ecNumber>
    </recommendedName>
</protein>
<evidence type="ECO:0000259" key="5">
    <source>
        <dbReference type="Pfam" id="PF00056"/>
    </source>
</evidence>
<evidence type="ECO:0000256" key="4">
    <source>
        <dbReference type="HAMAP-Rule" id="MF_01517"/>
    </source>
</evidence>
<dbReference type="InterPro" id="IPR010945">
    <property type="entry name" value="Malate_DH_type2"/>
</dbReference>
<dbReference type="Gene3D" id="3.90.110.10">
    <property type="entry name" value="Lactate dehydrogenase/glycoside hydrolase, family 4, C-terminal"/>
    <property type="match status" value="1"/>
</dbReference>
<dbReference type="Proteomes" id="UP001500074">
    <property type="component" value="Unassembled WGS sequence"/>
</dbReference>
<dbReference type="Pfam" id="PF00056">
    <property type="entry name" value="Ldh_1_N"/>
    <property type="match status" value="1"/>
</dbReference>
<feature type="binding site" evidence="4">
    <location>
        <position position="112"/>
    </location>
    <ligand>
        <name>NAD(+)</name>
        <dbReference type="ChEBI" id="CHEBI:57540"/>
    </ligand>
</feature>
<comment type="function">
    <text evidence="1 4">Catalyzes the reversible oxidation of malate to oxaloacetate.</text>
</comment>
<dbReference type="RefSeq" id="WP_031382578.1">
    <property type="nucleotide sequence ID" value="NZ_BAABKI010000020.1"/>
</dbReference>
<feature type="domain" description="Lactate/malate dehydrogenase N-terminal" evidence="5">
    <location>
        <begin position="6"/>
        <end position="145"/>
    </location>
</feature>
<feature type="active site" description="Proton acceptor" evidence="4">
    <location>
        <position position="187"/>
    </location>
</feature>
<dbReference type="InterPro" id="IPR001236">
    <property type="entry name" value="Lactate/malate_DH_N"/>
</dbReference>
<feature type="binding site" evidence="4">
    <location>
        <begin position="11"/>
        <end position="17"/>
    </location>
    <ligand>
        <name>NAD(+)</name>
        <dbReference type="ChEBI" id="CHEBI:57540"/>
    </ligand>
</feature>
<dbReference type="PIRSF" id="PIRSF000102">
    <property type="entry name" value="Lac_mal_DH"/>
    <property type="match status" value="1"/>
</dbReference>
<reference evidence="8" key="1">
    <citation type="journal article" date="2019" name="Int. J. Syst. Evol. Microbiol.">
        <title>The Global Catalogue of Microorganisms (GCM) 10K type strain sequencing project: providing services to taxonomists for standard genome sequencing and annotation.</title>
        <authorList>
            <consortium name="The Broad Institute Genomics Platform"/>
            <consortium name="The Broad Institute Genome Sequencing Center for Infectious Disease"/>
            <person name="Wu L."/>
            <person name="Ma J."/>
        </authorList>
    </citation>
    <scope>NUCLEOTIDE SEQUENCE [LARGE SCALE GENOMIC DNA]</scope>
    <source>
        <strain evidence="8">JCM 18472</strain>
    </source>
</reference>
<sequence length="367" mass="40215">MKRPFRIAVTGAAGSISNSLLFRLAAGEVFGTDQPIILQLIERSEAMEALRGLAMELEDCAFPLLHAVRLHDNPEDGFRNVHFAFLIGAKPRGPGMERADLLAANAEIFSRQGRALNDHANPDVKVLVVGNPANTNALIASRNAPDLSPSQFTAMSRLDHNRAKGMIANRTGFNTADIRKVAVWGNHSASQFPDVRNAEAMGEPIWPGLDHDWVDNTFIPRVQKRGAEIIDARGQSSAASAAQGAIDHMRDWYMGTPEGDFVSMCIVSDGSYGIAKGIVFSFPVRCRYGRYQIVQGLPIDDAAQKRLDATEKELLEEKDAVKHLLPAETEDAHNNLSVSLRSGANRYGEEDRDDDSEACVLRTDRVI</sequence>
<gene>
    <name evidence="4" type="primary">mdh</name>
    <name evidence="7" type="ORF">GCM10023342_19180</name>
</gene>
<dbReference type="InterPro" id="IPR001557">
    <property type="entry name" value="L-lactate/malate_DH"/>
</dbReference>
<comment type="similarity">
    <text evidence="2 4">Belongs to the LDH/MDH superfamily. MDH type 2 family.</text>
</comment>
<dbReference type="HAMAP" id="MF_01517">
    <property type="entry name" value="Malate_dehydrog_2"/>
    <property type="match status" value="1"/>
</dbReference>
<feature type="binding site" evidence="4">
    <location>
        <position position="162"/>
    </location>
    <ligand>
        <name>substrate</name>
    </ligand>
</feature>
<dbReference type="PANTHER" id="PTHR23382">
    <property type="entry name" value="MALATE DEHYDROGENASE"/>
    <property type="match status" value="1"/>
</dbReference>
<evidence type="ECO:0000256" key="3">
    <source>
        <dbReference type="ARBA" id="ARBA00023002"/>
    </source>
</evidence>
<dbReference type="EMBL" id="BAABKI010000020">
    <property type="protein sequence ID" value="GAA5175574.1"/>
    <property type="molecule type" value="Genomic_DNA"/>
</dbReference>
<dbReference type="NCBIfam" id="TIGR01759">
    <property type="entry name" value="MalateDH-SF1"/>
    <property type="match status" value="1"/>
</dbReference>
<dbReference type="SUPFAM" id="SSF51735">
    <property type="entry name" value="NAD(P)-binding Rossmann-fold domains"/>
    <property type="match status" value="1"/>
</dbReference>
<dbReference type="SUPFAM" id="SSF56327">
    <property type="entry name" value="LDH C-terminal domain-like"/>
    <property type="match status" value="1"/>
</dbReference>
<keyword evidence="3 4" id="KW-0560">Oxidoreductase</keyword>
<dbReference type="Pfam" id="PF02866">
    <property type="entry name" value="Ldh_1_C"/>
    <property type="match status" value="1"/>
</dbReference>
<dbReference type="CDD" id="cd01338">
    <property type="entry name" value="MDH_chloroplast-like"/>
    <property type="match status" value="1"/>
</dbReference>
<dbReference type="InterPro" id="IPR015955">
    <property type="entry name" value="Lactate_DH/Glyco_Ohase_4_C"/>
</dbReference>
<evidence type="ECO:0000313" key="8">
    <source>
        <dbReference type="Proteomes" id="UP001500074"/>
    </source>
</evidence>
<evidence type="ECO:0000259" key="6">
    <source>
        <dbReference type="Pfam" id="PF02866"/>
    </source>
</evidence>
<dbReference type="Gene3D" id="3.40.50.720">
    <property type="entry name" value="NAD(P)-binding Rossmann-like Domain"/>
    <property type="match status" value="1"/>
</dbReference>
<keyword evidence="4" id="KW-0520">NAD</keyword>
<keyword evidence="8" id="KW-1185">Reference proteome</keyword>
<accession>A0ABP9RDB4</accession>
<feature type="binding site" evidence="4">
    <location>
        <position position="105"/>
    </location>
    <ligand>
        <name>NAD(+)</name>
        <dbReference type="ChEBI" id="CHEBI:57540"/>
    </ligand>
</feature>
<evidence type="ECO:0000256" key="1">
    <source>
        <dbReference type="ARBA" id="ARBA00003966"/>
    </source>
</evidence>
<dbReference type="EC" id="1.1.1.37" evidence="4"/>
<comment type="caution">
    <text evidence="7">The sequence shown here is derived from an EMBL/GenBank/DDBJ whole genome shotgun (WGS) entry which is preliminary data.</text>
</comment>
<name>A0ABP9RDB4_9GAMM</name>
<dbReference type="InterPro" id="IPR036291">
    <property type="entry name" value="NAD(P)-bd_dom_sf"/>
</dbReference>
<comment type="catalytic activity">
    <reaction evidence="4">
        <text>(S)-malate + NAD(+) = oxaloacetate + NADH + H(+)</text>
        <dbReference type="Rhea" id="RHEA:21432"/>
        <dbReference type="ChEBI" id="CHEBI:15378"/>
        <dbReference type="ChEBI" id="CHEBI:15589"/>
        <dbReference type="ChEBI" id="CHEBI:16452"/>
        <dbReference type="ChEBI" id="CHEBI:57540"/>
        <dbReference type="ChEBI" id="CHEBI:57945"/>
        <dbReference type="EC" id="1.1.1.37"/>
    </reaction>
</comment>
<evidence type="ECO:0000256" key="2">
    <source>
        <dbReference type="ARBA" id="ARBA00009613"/>
    </source>
</evidence>
<keyword evidence="4" id="KW-0816">Tricarboxylic acid cycle</keyword>
<feature type="binding site" evidence="4">
    <location>
        <position position="98"/>
    </location>
    <ligand>
        <name>substrate</name>
    </ligand>
</feature>
<feature type="binding site" evidence="4">
    <location>
        <begin position="129"/>
        <end position="131"/>
    </location>
    <ligand>
        <name>NAD(+)</name>
        <dbReference type="ChEBI" id="CHEBI:57540"/>
    </ligand>
</feature>
<proteinExistence type="inferred from homology"/>
<dbReference type="NCBIfam" id="NF003916">
    <property type="entry name" value="PRK05442.1"/>
    <property type="match status" value="1"/>
</dbReference>
<dbReference type="InterPro" id="IPR022383">
    <property type="entry name" value="Lactate/malate_DH_C"/>
</dbReference>